<dbReference type="EMBL" id="OL473597">
    <property type="protein sequence ID" value="UNH61209.1"/>
    <property type="molecule type" value="Genomic_DNA"/>
</dbReference>
<reference evidence="1" key="1">
    <citation type="submission" date="2021-11" db="EMBL/GenBank/DDBJ databases">
        <authorList>
            <person name="Rong C."/>
            <person name="Yang Y."/>
            <person name="Li S."/>
            <person name="Zhou K."/>
            <person name="Xu Y."/>
            <person name="Zhang R."/>
            <person name="Zhang Y."/>
        </authorList>
    </citation>
    <scope>NUCLEOTIDE SEQUENCE</scope>
</reference>
<keyword evidence="2" id="KW-1185">Reference proteome</keyword>
<proteinExistence type="predicted"/>
<protein>
    <submittedName>
        <fullName evidence="1">Uncharacterized protein</fullName>
    </submittedName>
</protein>
<organism evidence="1 2">
    <name type="scientific">Synechococcus phage S-SZBM1</name>
    <dbReference type="NCBI Taxonomy" id="2926475"/>
    <lineage>
        <taxon>Viruses</taxon>
        <taxon>Duplodnaviria</taxon>
        <taxon>Heunggongvirae</taxon>
        <taxon>Uroviricota</taxon>
        <taxon>Caudoviricetes</taxon>
        <taxon>Pantevenvirales</taxon>
        <taxon>Kyanoviridae</taxon>
        <taxon>Shenzhenivirus</taxon>
        <taxon>Shenzhenivirus sszbm1</taxon>
    </lineage>
</organism>
<dbReference type="Proteomes" id="UP000829362">
    <property type="component" value="Segment"/>
</dbReference>
<accession>A0AC61TSK1</accession>
<sequence>MSSGNCYSSGPIPHLPDSTTPSLYPKVLQGTPEPLAVVLPGSAIRQIVGECYGPDIGLTPDGTAPGLYPRETLGVPEVVPEVEPGEVIRQIVQRCYPGLPDIEPPEEEIPDWNDVISTDWDFGWLCELFPDLPVCSINSPTILPPFPWNPVGPFINNGEGTGSDCERIMEGLAQRPPTVRKHEDPRETDKYVVINTGEYLYCNIDPHPKNPDWEQCVKDSLDCIFKPYVTGTWKTPAADCDTTYFRGQNSTSNQICVKNCLPERAAVYEYTNGNNTDYGTDPTAPAGYTRVSSEPAFYMLKYKQENSIPLFRFYSSNRQDTFLTTNPGLPDSPGAGERATMNAGNYSQGSIFGYVFADAGAGVAYLAEDEEMVPLHRYYKGTGSAADDHMYSLQLQATAKPPTYNKKRQIYRIPSNVQSGFTVGYKVKKGGAAYKNSWGWYISTKDGSQIVANKVIKGNIKQNIDYAEITISKSTLAQYPGHNFGFFIVPDGDNYGINNGDTLSFSGGVGGYTVSSGSAQSGYAFFSDYKMNPGQRNKTRLVGDNWQWWEDLLNGDDDYDDVKIRYEISATGNGYTYEGIQCYLYANAAPAKVFMPITPKDPCSTNKFDTTFQPSVVTRTNCGGYNTHTDGTEGQNNDSGICQGGYAAEVNRTQSIKAYKSTTYQLKAYGLITSTVEAGDLRVHIIMKRNGTNVVDFTTEVNTWPEVGNNIGSPFSISEGDTLSLTIDEIESGPQSATATLTMILHNVTENSFEVPFSATIGTTVDDDLVSGRTEVISDNAAGGGSIKKLSIQIWDNDEKDWSEKVYVWDNGQLNTNNANGQLATWNNTYYSGGYYEGFTQRNGHILSATIDEDGAVSTPTDGRGIFFNQLFDHGRGLICKPSNPLGGLLIDYEHHSIGAGFTSWFLNELTNGNANHILTIEDYYARGIKGLGSGGQYSKMSFMHDYVLGVFGNEQKQTAITPTGKVRVAFWPYAVSIDDPADHDRWGCAIELFDVIDGGNSYVEGDSFVLEWPTKQPTKGSYQDLGTSTTPYWPRDDENFSFPNELELKRRGGSDSETYVPRYAFYQESHNRDSNIWYVSHYKMKPVRFRVTIEEVN</sequence>
<evidence type="ECO:0000313" key="2">
    <source>
        <dbReference type="Proteomes" id="UP000829362"/>
    </source>
</evidence>
<name>A0AC61TSK1_9CAUD</name>
<gene>
    <name evidence="1" type="ORF">SSZBM1_92</name>
</gene>
<evidence type="ECO:0000313" key="1">
    <source>
        <dbReference type="EMBL" id="UNH61209.1"/>
    </source>
</evidence>